<dbReference type="PANTHER" id="PTHR10438:SF433">
    <property type="entry name" value="THIOREDOXIN-LIKE PROTEIN CXXS1"/>
    <property type="match status" value="1"/>
</dbReference>
<proteinExistence type="predicted"/>
<dbReference type="InterPro" id="IPR013766">
    <property type="entry name" value="Thioredoxin_domain"/>
</dbReference>
<reference evidence="3 4" key="1">
    <citation type="submission" date="2019-01" db="EMBL/GenBank/DDBJ databases">
        <title>Sequencing of cultivated peanut Arachis hypogaea provides insights into genome evolution and oil improvement.</title>
        <authorList>
            <person name="Chen X."/>
        </authorList>
    </citation>
    <scope>NUCLEOTIDE SEQUENCE [LARGE SCALE GENOMIC DNA]</scope>
    <source>
        <strain evidence="4">cv. Fuhuasheng</strain>
        <tissue evidence="3">Leaves</tissue>
    </source>
</reference>
<evidence type="ECO:0000313" key="3">
    <source>
        <dbReference type="EMBL" id="RYR35848.1"/>
    </source>
</evidence>
<dbReference type="CDD" id="cd02947">
    <property type="entry name" value="TRX_family"/>
    <property type="match status" value="1"/>
</dbReference>
<dbReference type="Proteomes" id="UP000289738">
    <property type="component" value="Chromosome A10"/>
</dbReference>
<comment type="caution">
    <text evidence="3">The sequence shown here is derived from an EMBL/GenBank/DDBJ whole genome shotgun (WGS) entry which is preliminary data.</text>
</comment>
<dbReference type="Gene3D" id="3.40.30.10">
    <property type="entry name" value="Glutaredoxin"/>
    <property type="match status" value="1"/>
</dbReference>
<sequence>METAEEQKPRVVVIDSLQSWEFYVNQASTQNSPIVVHFTASWCMPSVAMNPFFEELASTYPDVLFLTVDVDEVMVINLLLLLFINLSNLILCFALICLLPNTMIICDMYSTKSTWTVTEVAKRMDVKAMPTFVVVKDGAPLEKVVGANPEEIKKRIDTFVQSIRDSVA</sequence>
<dbReference type="PANTHER" id="PTHR10438">
    <property type="entry name" value="THIOREDOXIN"/>
    <property type="match status" value="1"/>
</dbReference>
<dbReference type="EMBL" id="SDMP01000010">
    <property type="protein sequence ID" value="RYR35848.1"/>
    <property type="molecule type" value="Genomic_DNA"/>
</dbReference>
<keyword evidence="4" id="KW-1185">Reference proteome</keyword>
<evidence type="ECO:0000256" key="1">
    <source>
        <dbReference type="SAM" id="Phobius"/>
    </source>
</evidence>
<dbReference type="PROSITE" id="PS51352">
    <property type="entry name" value="THIOREDOXIN_2"/>
    <property type="match status" value="1"/>
</dbReference>
<organism evidence="3 4">
    <name type="scientific">Arachis hypogaea</name>
    <name type="common">Peanut</name>
    <dbReference type="NCBI Taxonomy" id="3818"/>
    <lineage>
        <taxon>Eukaryota</taxon>
        <taxon>Viridiplantae</taxon>
        <taxon>Streptophyta</taxon>
        <taxon>Embryophyta</taxon>
        <taxon>Tracheophyta</taxon>
        <taxon>Spermatophyta</taxon>
        <taxon>Magnoliopsida</taxon>
        <taxon>eudicotyledons</taxon>
        <taxon>Gunneridae</taxon>
        <taxon>Pentapetalae</taxon>
        <taxon>rosids</taxon>
        <taxon>fabids</taxon>
        <taxon>Fabales</taxon>
        <taxon>Fabaceae</taxon>
        <taxon>Papilionoideae</taxon>
        <taxon>50 kb inversion clade</taxon>
        <taxon>dalbergioids sensu lato</taxon>
        <taxon>Dalbergieae</taxon>
        <taxon>Pterocarpus clade</taxon>
        <taxon>Arachis</taxon>
    </lineage>
</organism>
<name>A0A445BAY6_ARAHY</name>
<keyword evidence="1" id="KW-0472">Membrane</keyword>
<accession>A0A445BAY6</accession>
<keyword evidence="1" id="KW-0812">Transmembrane</keyword>
<keyword evidence="1" id="KW-1133">Transmembrane helix</keyword>
<dbReference type="AlphaFoldDB" id="A0A445BAY6"/>
<protein>
    <recommendedName>
        <fullName evidence="2">Thioredoxin domain-containing protein</fullName>
    </recommendedName>
</protein>
<feature type="domain" description="Thioredoxin" evidence="2">
    <location>
        <begin position="1"/>
        <end position="161"/>
    </location>
</feature>
<dbReference type="SUPFAM" id="SSF52833">
    <property type="entry name" value="Thioredoxin-like"/>
    <property type="match status" value="1"/>
</dbReference>
<dbReference type="InterPro" id="IPR036249">
    <property type="entry name" value="Thioredoxin-like_sf"/>
</dbReference>
<dbReference type="Pfam" id="PF00085">
    <property type="entry name" value="Thioredoxin"/>
    <property type="match status" value="2"/>
</dbReference>
<feature type="transmembrane region" description="Helical" evidence="1">
    <location>
        <begin position="74"/>
        <end position="99"/>
    </location>
</feature>
<evidence type="ECO:0000313" key="4">
    <source>
        <dbReference type="Proteomes" id="UP000289738"/>
    </source>
</evidence>
<dbReference type="STRING" id="3818.A0A445BAY6"/>
<evidence type="ECO:0000259" key="2">
    <source>
        <dbReference type="PROSITE" id="PS51352"/>
    </source>
</evidence>
<gene>
    <name evidence="3" type="ORF">Ahy_A10g050952</name>
</gene>
<dbReference type="InterPro" id="IPR050620">
    <property type="entry name" value="Thioredoxin_H-type-like"/>
</dbReference>